<evidence type="ECO:0000313" key="11">
    <source>
        <dbReference type="EMBL" id="OGZ73054.1"/>
    </source>
</evidence>
<comment type="subcellular location">
    <subcellularLocation>
        <location evidence="1">Cell membrane</location>
        <topology evidence="1">Multi-pass membrane protein</topology>
    </subcellularLocation>
    <subcellularLocation>
        <location evidence="7">Membrane</location>
        <topology evidence="7">Multi-pass membrane protein</topology>
    </subcellularLocation>
</comment>
<feature type="transmembrane region" description="Helical" evidence="8">
    <location>
        <begin position="6"/>
        <end position="28"/>
    </location>
</feature>
<dbReference type="GO" id="GO:0008137">
    <property type="term" value="F:NADH dehydrogenase (ubiquinone) activity"/>
    <property type="evidence" value="ECO:0007669"/>
    <property type="project" value="InterPro"/>
</dbReference>
<accession>A0A1G2IEC8</accession>
<keyword evidence="5" id="KW-0560">Oxidoreductase</keyword>
<dbReference type="InterPro" id="IPR003918">
    <property type="entry name" value="NADH_UbQ_OxRdtase"/>
</dbReference>
<feature type="transmembrane region" description="Helical" evidence="8">
    <location>
        <begin position="485"/>
        <end position="506"/>
    </location>
</feature>
<dbReference type="Pfam" id="PF00361">
    <property type="entry name" value="Proton_antipo_M"/>
    <property type="match status" value="1"/>
</dbReference>
<dbReference type="Proteomes" id="UP000176774">
    <property type="component" value="Unassembled WGS sequence"/>
</dbReference>
<feature type="transmembrane region" description="Helical" evidence="8">
    <location>
        <begin position="412"/>
        <end position="431"/>
    </location>
</feature>
<dbReference type="PANTHER" id="PTHR42682:SF3">
    <property type="entry name" value="FORMATE HYDROGENLYASE SUBUNIT 3-RELATED"/>
    <property type="match status" value="1"/>
</dbReference>
<evidence type="ECO:0000313" key="12">
    <source>
        <dbReference type="Proteomes" id="UP000176774"/>
    </source>
</evidence>
<dbReference type="GO" id="GO:0016491">
    <property type="term" value="F:oxidoreductase activity"/>
    <property type="evidence" value="ECO:0007669"/>
    <property type="project" value="UniProtKB-KW"/>
</dbReference>
<dbReference type="EMBL" id="MHPA01000016">
    <property type="protein sequence ID" value="OGZ73054.1"/>
    <property type="molecule type" value="Genomic_DNA"/>
</dbReference>
<evidence type="ECO:0000256" key="5">
    <source>
        <dbReference type="ARBA" id="ARBA00023002"/>
    </source>
</evidence>
<evidence type="ECO:0000259" key="9">
    <source>
        <dbReference type="Pfam" id="PF00361"/>
    </source>
</evidence>
<reference evidence="11 12" key="1">
    <citation type="journal article" date="2016" name="Nat. Commun.">
        <title>Thousands of microbial genomes shed light on interconnected biogeochemical processes in an aquifer system.</title>
        <authorList>
            <person name="Anantharaman K."/>
            <person name="Brown C.T."/>
            <person name="Hug L.A."/>
            <person name="Sharon I."/>
            <person name="Castelle C.J."/>
            <person name="Probst A.J."/>
            <person name="Thomas B.C."/>
            <person name="Singh A."/>
            <person name="Wilkins M.J."/>
            <person name="Karaoz U."/>
            <person name="Brodie E.L."/>
            <person name="Williams K.H."/>
            <person name="Hubbard S.S."/>
            <person name="Banfield J.F."/>
        </authorList>
    </citation>
    <scope>NUCLEOTIDE SEQUENCE [LARGE SCALE GENOMIC DNA]</scope>
</reference>
<keyword evidence="4 8" id="KW-1133">Transmembrane helix</keyword>
<feature type="transmembrane region" description="Helical" evidence="8">
    <location>
        <begin position="40"/>
        <end position="58"/>
    </location>
</feature>
<evidence type="ECO:0000256" key="3">
    <source>
        <dbReference type="ARBA" id="ARBA00022692"/>
    </source>
</evidence>
<dbReference type="STRING" id="1802214.A2908_01870"/>
<feature type="transmembrane region" description="Helical" evidence="8">
    <location>
        <begin position="387"/>
        <end position="405"/>
    </location>
</feature>
<evidence type="ECO:0000256" key="2">
    <source>
        <dbReference type="ARBA" id="ARBA00022475"/>
    </source>
</evidence>
<gene>
    <name evidence="11" type="ORF">A2908_01870</name>
</gene>
<evidence type="ECO:0000256" key="8">
    <source>
        <dbReference type="SAM" id="Phobius"/>
    </source>
</evidence>
<feature type="transmembrane region" description="Helical" evidence="8">
    <location>
        <begin position="85"/>
        <end position="105"/>
    </location>
</feature>
<feature type="transmembrane region" description="Helical" evidence="8">
    <location>
        <begin position="437"/>
        <end position="464"/>
    </location>
</feature>
<keyword evidence="6 8" id="KW-0472">Membrane</keyword>
<dbReference type="AlphaFoldDB" id="A0A1G2IEC8"/>
<feature type="transmembrane region" description="Helical" evidence="8">
    <location>
        <begin position="252"/>
        <end position="274"/>
    </location>
</feature>
<feature type="domain" description="NADH-Ubiquinone oxidoreductase (complex I) chain 5 N-terminal" evidence="10">
    <location>
        <begin position="76"/>
        <end position="110"/>
    </location>
</feature>
<evidence type="ECO:0000256" key="6">
    <source>
        <dbReference type="ARBA" id="ARBA00023136"/>
    </source>
</evidence>
<keyword evidence="3 7" id="KW-0812">Transmembrane</keyword>
<feature type="transmembrane region" description="Helical" evidence="8">
    <location>
        <begin position="219"/>
        <end position="240"/>
    </location>
</feature>
<comment type="caution">
    <text evidence="11">The sequence shown here is derived from an EMBL/GenBank/DDBJ whole genome shotgun (WGS) entry which is preliminary data.</text>
</comment>
<organism evidence="11 12">
    <name type="scientific">Candidatus Staskawiczbacteria bacterium RIFCSPLOWO2_01_FULL_38_12b</name>
    <dbReference type="NCBI Taxonomy" id="1802214"/>
    <lineage>
        <taxon>Bacteria</taxon>
        <taxon>Candidatus Staskawicziibacteriota</taxon>
    </lineage>
</organism>
<evidence type="ECO:0000256" key="1">
    <source>
        <dbReference type="ARBA" id="ARBA00004651"/>
    </source>
</evidence>
<evidence type="ECO:0008006" key="13">
    <source>
        <dbReference type="Google" id="ProtNLM"/>
    </source>
</evidence>
<feature type="transmembrane region" description="Helical" evidence="8">
    <location>
        <begin position="140"/>
        <end position="160"/>
    </location>
</feature>
<feature type="domain" description="NADH:quinone oxidoreductase/Mrp antiporter transmembrane" evidence="9">
    <location>
        <begin position="137"/>
        <end position="423"/>
    </location>
</feature>
<dbReference type="GO" id="GO:0005886">
    <property type="term" value="C:plasma membrane"/>
    <property type="evidence" value="ECO:0007669"/>
    <property type="project" value="UniProtKB-SubCell"/>
</dbReference>
<dbReference type="GO" id="GO:0042773">
    <property type="term" value="P:ATP synthesis coupled electron transport"/>
    <property type="evidence" value="ECO:0007669"/>
    <property type="project" value="InterPro"/>
</dbReference>
<dbReference type="PRINTS" id="PR01437">
    <property type="entry name" value="NUOXDRDTASE4"/>
</dbReference>
<feature type="transmembrane region" description="Helical" evidence="8">
    <location>
        <begin position="541"/>
        <end position="563"/>
    </location>
</feature>
<feature type="transmembrane region" description="Helical" evidence="8">
    <location>
        <begin position="117"/>
        <end position="134"/>
    </location>
</feature>
<evidence type="ECO:0000256" key="4">
    <source>
        <dbReference type="ARBA" id="ARBA00022989"/>
    </source>
</evidence>
<feature type="transmembrane region" description="Helical" evidence="8">
    <location>
        <begin position="280"/>
        <end position="302"/>
    </location>
</feature>
<dbReference type="InterPro" id="IPR001750">
    <property type="entry name" value="ND/Mrp_TM"/>
</dbReference>
<feature type="transmembrane region" description="Helical" evidence="8">
    <location>
        <begin position="663"/>
        <end position="681"/>
    </location>
</feature>
<dbReference type="InterPro" id="IPR001516">
    <property type="entry name" value="Proton_antipo_N"/>
</dbReference>
<evidence type="ECO:0000259" key="10">
    <source>
        <dbReference type="Pfam" id="PF00662"/>
    </source>
</evidence>
<dbReference type="InterPro" id="IPR052175">
    <property type="entry name" value="ComplexI-like_HydComp"/>
</dbReference>
<dbReference type="Pfam" id="PF00662">
    <property type="entry name" value="Proton_antipo_N"/>
    <property type="match status" value="1"/>
</dbReference>
<proteinExistence type="predicted"/>
<dbReference type="PANTHER" id="PTHR42682">
    <property type="entry name" value="HYDROGENASE-4 COMPONENT F"/>
    <property type="match status" value="1"/>
</dbReference>
<feature type="transmembrane region" description="Helical" evidence="8">
    <location>
        <begin position="172"/>
        <end position="193"/>
    </location>
</feature>
<keyword evidence="2" id="KW-1003">Cell membrane</keyword>
<protein>
    <recommendedName>
        <fullName evidence="13">Hydrogenase 4 subunit B</fullName>
    </recommendedName>
</protein>
<evidence type="ECO:0000256" key="7">
    <source>
        <dbReference type="RuleBase" id="RU000320"/>
    </source>
</evidence>
<sequence>MINSIISQITFVAVLSFFAIGGIGALLLRKHDTFANIWSHFFAILGSLSGLFFVALMASGGDDLSFSLGAFAVPFFSLSFHIDKLSAFFIFIISLISLFCSVYAIGYVKHFYKKYDIGALGFFYNLFILGMLLVVSSSNWLFFLIAWEVMSITSYFLVVYDRNDPQNVKAGFLYLIMTHVGTAFIITAALLLYKFTGSFEFEAIQSGASSIPLSIKNTIFIFTIIGFGTKCGIVPFHIWLPDAHPAAPSHVSALMSGVMIKTGIYMMIRIFFGMLWPVPVWWGLALLVLGSISSLLGVLYALTEHDIKRLLAYHSIENIGIILLGLGGALTFLSLNMLPLALLSLTAALFHTLNHATFKSLLFLGAGSVINQTHTRNIEEYGGLIKYMPYTAFFFLVGSMAISALPPFNGFFSEWLTFQSLFLGIASLSLYEKWIFILAAGSLAFTGGLALACFVKAFGVTFLARPRSSHTSGAKESSLSLRIGMGAMALLCLLFGIGSSHVVVFLESVGKNLAIFKGTASLISSSGQQVVVGNNFGSVSLLFLCICFVFVAGLVFYIVTFVINKNQKIETGATWDCGTDLTGRMEITATGFSRSIVTIFKGILRPSIQHDIEYHDAQSRYLPKSRTITLGVQDVYQSYFYQPLNRMVSLIALRVKSIQSGNTNMYILYIFIALIISLLFVL</sequence>
<name>A0A1G2IEC8_9BACT</name>